<feature type="domain" description="Guanylate cyclase" evidence="3">
    <location>
        <begin position="230"/>
        <end position="349"/>
    </location>
</feature>
<organism evidence="4 6">
    <name type="scientific">Ardenticatena maritima</name>
    <dbReference type="NCBI Taxonomy" id="872965"/>
    <lineage>
        <taxon>Bacteria</taxon>
        <taxon>Bacillati</taxon>
        <taxon>Chloroflexota</taxon>
        <taxon>Ardenticatenia</taxon>
        <taxon>Ardenticatenales</taxon>
        <taxon>Ardenticatenaceae</taxon>
        <taxon>Ardenticatena</taxon>
    </lineage>
</organism>
<dbReference type="GO" id="GO:0035556">
    <property type="term" value="P:intracellular signal transduction"/>
    <property type="evidence" value="ECO:0007669"/>
    <property type="project" value="InterPro"/>
</dbReference>
<dbReference type="AlphaFoldDB" id="A0A0M8K9Q8"/>
<name>A0A0M8K9Q8_9CHLR</name>
<keyword evidence="2" id="KW-1133">Transmembrane helix</keyword>
<dbReference type="Gene3D" id="3.30.70.1230">
    <property type="entry name" value="Nucleotide cyclase"/>
    <property type="match status" value="1"/>
</dbReference>
<sequence length="407" mass="46378">MQYKRILPTIWHELITNALHYPVLNMLLEWFVLSQTAYFLSADPYLLLVSALVQAVALAMIRENRRPALLFVANMVGVFTYSLLETTLEGMEFWQAPHHLLYWLYSLIIATCAAWHARRNASLALLGMYFARSLALLAVYSLGEYYLAQNGSFSPMQILSDPTHMLMSVAVPLLGLLGGLAEVEANRNFTLLKNANQRLHTYARWLLGDAILNELMQNPRAGEPRWRERTILFCDVRNFTAWCETESPENVMYTLEEWYQHVESVWAVYPPIRYKFTADEVMAVFADPVTALHAALRLNAVNARFWHPRGLSAGIGLHHGPVIEGLIGGEEVKYYDVLGDTVNTAQRIEKHARGQQILVSEQFYQHVPPEFEASEPLLIEPKGKAPLPVRIVHRFVEKQETTSILQS</sequence>
<dbReference type="PANTHER" id="PTHR43081:SF1">
    <property type="entry name" value="ADENYLATE CYCLASE, TERMINAL-DIFFERENTIATION SPECIFIC"/>
    <property type="match status" value="1"/>
</dbReference>
<dbReference type="SMART" id="SM00044">
    <property type="entry name" value="CYCc"/>
    <property type="match status" value="1"/>
</dbReference>
<evidence type="ECO:0000313" key="4">
    <source>
        <dbReference type="EMBL" id="GAP63622.1"/>
    </source>
</evidence>
<feature type="transmembrane region" description="Helical" evidence="2">
    <location>
        <begin position="163"/>
        <end position="183"/>
    </location>
</feature>
<feature type="transmembrane region" description="Helical" evidence="2">
    <location>
        <begin position="124"/>
        <end position="143"/>
    </location>
</feature>
<reference evidence="4 6" key="1">
    <citation type="journal article" date="2015" name="Genome Announc.">
        <title>Draft Genome Sequence of a Heterotrophic Facultative Anaerobic Thermophilic Bacterium, Ardenticatena maritima Strain 110ST.</title>
        <authorList>
            <person name="Kawaichi S."/>
            <person name="Yoshida T."/>
            <person name="Sako Y."/>
            <person name="Nakamura R."/>
        </authorList>
    </citation>
    <scope>NUCLEOTIDE SEQUENCE [LARGE SCALE GENOMIC DNA]</scope>
    <source>
        <strain evidence="4 6">110S</strain>
    </source>
</reference>
<dbReference type="GO" id="GO:0006171">
    <property type="term" value="P:cAMP biosynthetic process"/>
    <property type="evidence" value="ECO:0007669"/>
    <property type="project" value="TreeGrafter"/>
</dbReference>
<feature type="transmembrane region" description="Helical" evidence="2">
    <location>
        <begin position="68"/>
        <end position="88"/>
    </location>
</feature>
<dbReference type="Pfam" id="PF00211">
    <property type="entry name" value="Guanylate_cyc"/>
    <property type="match status" value="1"/>
</dbReference>
<dbReference type="Proteomes" id="UP000050502">
    <property type="component" value="Unassembled WGS sequence"/>
</dbReference>
<protein>
    <recommendedName>
        <fullName evidence="3">Guanylate cyclase domain-containing protein</fullName>
    </recommendedName>
</protein>
<evidence type="ECO:0000313" key="6">
    <source>
        <dbReference type="Proteomes" id="UP000037784"/>
    </source>
</evidence>
<dbReference type="RefSeq" id="WP_054493433.1">
    <property type="nucleotide sequence ID" value="NZ_BBZA01000179.1"/>
</dbReference>
<dbReference type="InterPro" id="IPR001054">
    <property type="entry name" value="A/G_cyclase"/>
</dbReference>
<dbReference type="GO" id="GO:0004016">
    <property type="term" value="F:adenylate cyclase activity"/>
    <property type="evidence" value="ECO:0007669"/>
    <property type="project" value="UniProtKB-ARBA"/>
</dbReference>
<dbReference type="OrthoDB" id="6115136at2"/>
<dbReference type="STRING" id="872965.SE16_10885"/>
<dbReference type="SUPFAM" id="SSF55073">
    <property type="entry name" value="Nucleotide cyclase"/>
    <property type="match status" value="1"/>
</dbReference>
<evidence type="ECO:0000256" key="2">
    <source>
        <dbReference type="SAM" id="Phobius"/>
    </source>
</evidence>
<comment type="similarity">
    <text evidence="1">Belongs to the adenylyl cyclase class-3 family.</text>
</comment>
<keyword evidence="6" id="KW-1185">Reference proteome</keyword>
<reference evidence="5 7" key="2">
    <citation type="submission" date="2015-07" db="EMBL/GenBank/DDBJ databases">
        <title>Whole genome sequence of Ardenticatena maritima DSM 23922.</title>
        <authorList>
            <person name="Hemp J."/>
            <person name="Ward L.M."/>
            <person name="Pace L.A."/>
            <person name="Fischer W.W."/>
        </authorList>
    </citation>
    <scope>NUCLEOTIDE SEQUENCE [LARGE SCALE GENOMIC DNA]</scope>
    <source>
        <strain evidence="5 7">110S</strain>
    </source>
</reference>
<dbReference type="InParanoid" id="A0A0M8K9Q8"/>
<evidence type="ECO:0000256" key="1">
    <source>
        <dbReference type="ARBA" id="ARBA00005381"/>
    </source>
</evidence>
<evidence type="ECO:0000313" key="5">
    <source>
        <dbReference type="EMBL" id="KPL88009.1"/>
    </source>
</evidence>
<keyword evidence="2" id="KW-0812">Transmembrane</keyword>
<gene>
    <name evidence="4" type="ORF">ARMA_2045</name>
    <name evidence="5" type="ORF">SE16_10885</name>
</gene>
<evidence type="ECO:0000313" key="7">
    <source>
        <dbReference type="Proteomes" id="UP000050502"/>
    </source>
</evidence>
<accession>A0A0M8K9Q8</accession>
<dbReference type="EMBL" id="BBZA01000179">
    <property type="protein sequence ID" value="GAP63622.1"/>
    <property type="molecule type" value="Genomic_DNA"/>
</dbReference>
<dbReference type="CDD" id="cd07302">
    <property type="entry name" value="CHD"/>
    <property type="match status" value="1"/>
</dbReference>
<dbReference type="EMBL" id="LGKN01000005">
    <property type="protein sequence ID" value="KPL88009.1"/>
    <property type="molecule type" value="Genomic_DNA"/>
</dbReference>
<dbReference type="PROSITE" id="PS50125">
    <property type="entry name" value="GUANYLATE_CYCLASE_2"/>
    <property type="match status" value="1"/>
</dbReference>
<dbReference type="Proteomes" id="UP000037784">
    <property type="component" value="Unassembled WGS sequence"/>
</dbReference>
<dbReference type="InterPro" id="IPR029787">
    <property type="entry name" value="Nucleotide_cyclase"/>
</dbReference>
<feature type="transmembrane region" description="Helical" evidence="2">
    <location>
        <begin position="45"/>
        <end position="61"/>
    </location>
</feature>
<reference evidence="6" key="3">
    <citation type="submission" date="2015-08" db="EMBL/GenBank/DDBJ databases">
        <title>Draft Genome Sequence of a Heterotrophic Facultative Anaerobic Bacterium Ardenticatena maritima Strain 110S.</title>
        <authorList>
            <person name="Kawaichi S."/>
            <person name="Yoshida T."/>
            <person name="Sako Y."/>
            <person name="Nakamura R."/>
        </authorList>
    </citation>
    <scope>NUCLEOTIDE SEQUENCE [LARGE SCALE GENOMIC DNA]</scope>
    <source>
        <strain evidence="6">110S</strain>
    </source>
</reference>
<keyword evidence="2" id="KW-0472">Membrane</keyword>
<comment type="caution">
    <text evidence="4">The sequence shown here is derived from an EMBL/GenBank/DDBJ whole genome shotgun (WGS) entry which is preliminary data.</text>
</comment>
<dbReference type="InterPro" id="IPR050697">
    <property type="entry name" value="Adenylyl/Guanylyl_Cyclase_3/4"/>
</dbReference>
<proteinExistence type="inferred from homology"/>
<evidence type="ECO:0000259" key="3">
    <source>
        <dbReference type="PROSITE" id="PS50125"/>
    </source>
</evidence>
<dbReference type="PANTHER" id="PTHR43081">
    <property type="entry name" value="ADENYLATE CYCLASE, TERMINAL-DIFFERENTIATION SPECIFIC-RELATED"/>
    <property type="match status" value="1"/>
</dbReference>
<feature type="transmembrane region" description="Helical" evidence="2">
    <location>
        <begin position="100"/>
        <end position="117"/>
    </location>
</feature>